<keyword evidence="2" id="KW-1185">Reference proteome</keyword>
<evidence type="ECO:0000313" key="2">
    <source>
        <dbReference type="Proteomes" id="UP000518266"/>
    </source>
</evidence>
<accession>A0A7J5Z0F4</accession>
<gene>
    <name evidence="1" type="ORF">F7725_023347</name>
</gene>
<organism evidence="1 2">
    <name type="scientific">Dissostichus mawsoni</name>
    <name type="common">Antarctic cod</name>
    <dbReference type="NCBI Taxonomy" id="36200"/>
    <lineage>
        <taxon>Eukaryota</taxon>
        <taxon>Metazoa</taxon>
        <taxon>Chordata</taxon>
        <taxon>Craniata</taxon>
        <taxon>Vertebrata</taxon>
        <taxon>Euteleostomi</taxon>
        <taxon>Actinopterygii</taxon>
        <taxon>Neopterygii</taxon>
        <taxon>Teleostei</taxon>
        <taxon>Neoteleostei</taxon>
        <taxon>Acanthomorphata</taxon>
        <taxon>Eupercaria</taxon>
        <taxon>Perciformes</taxon>
        <taxon>Notothenioidei</taxon>
        <taxon>Nototheniidae</taxon>
        <taxon>Dissostichus</taxon>
    </lineage>
</organism>
<name>A0A7J5Z0F4_DISMA</name>
<dbReference type="AlphaFoldDB" id="A0A7J5Z0F4"/>
<proteinExistence type="predicted"/>
<sequence length="109" mass="12049">MSSRPPPRRSLMTESCERRAPRLRTPLHLKRCWRGDQAEGGRAGRRAGGRAMSVAQVAVAAPDPVPGAVLIQNEHLPGAEPTLETHTNTEEHMLLGLNWTWHISPLQAF</sequence>
<protein>
    <submittedName>
        <fullName evidence="1">Uncharacterized protein</fullName>
    </submittedName>
</protein>
<comment type="caution">
    <text evidence="1">The sequence shown here is derived from an EMBL/GenBank/DDBJ whole genome shotgun (WGS) entry which is preliminary data.</text>
</comment>
<dbReference type="Proteomes" id="UP000518266">
    <property type="component" value="Unassembled WGS sequence"/>
</dbReference>
<dbReference type="EMBL" id="JAAKFY010000007">
    <property type="protein sequence ID" value="KAF3855292.1"/>
    <property type="molecule type" value="Genomic_DNA"/>
</dbReference>
<reference evidence="1 2" key="1">
    <citation type="submission" date="2020-03" db="EMBL/GenBank/DDBJ databases">
        <title>Dissostichus mawsoni Genome sequencing and assembly.</title>
        <authorList>
            <person name="Park H."/>
        </authorList>
    </citation>
    <scope>NUCLEOTIDE SEQUENCE [LARGE SCALE GENOMIC DNA]</scope>
    <source>
        <strain evidence="1">DM0001</strain>
        <tissue evidence="1">Muscle</tissue>
    </source>
</reference>
<evidence type="ECO:0000313" key="1">
    <source>
        <dbReference type="EMBL" id="KAF3855292.1"/>
    </source>
</evidence>